<dbReference type="EMBL" id="CP049801">
    <property type="protein sequence ID" value="QIO06698.1"/>
    <property type="molecule type" value="Genomic_DNA"/>
</dbReference>
<feature type="region of interest" description="Disordered" evidence="1">
    <location>
        <begin position="51"/>
        <end position="71"/>
    </location>
</feature>
<keyword evidence="4" id="KW-1185">Reference proteome</keyword>
<dbReference type="Proteomes" id="UP000502297">
    <property type="component" value="Chromosome"/>
</dbReference>
<dbReference type="KEGG" id="asha:G8E00_12480"/>
<name>A0A6G8RY18_9GAMM</name>
<organism evidence="3 4">
    <name type="scientific">Acinetobacter shaoyimingii</name>
    <dbReference type="NCBI Taxonomy" id="2715164"/>
    <lineage>
        <taxon>Bacteria</taxon>
        <taxon>Pseudomonadati</taxon>
        <taxon>Pseudomonadota</taxon>
        <taxon>Gammaproteobacteria</taxon>
        <taxon>Moraxellales</taxon>
        <taxon>Moraxellaceae</taxon>
        <taxon>Acinetobacter</taxon>
    </lineage>
</organism>
<dbReference type="NCBIfam" id="NF038215">
    <property type="entry name" value="acineto_lipo_PV"/>
    <property type="match status" value="1"/>
</dbReference>
<evidence type="ECO:0000256" key="1">
    <source>
        <dbReference type="SAM" id="MobiDB-lite"/>
    </source>
</evidence>
<dbReference type="RefSeq" id="WP_166225053.1">
    <property type="nucleotide sequence ID" value="NZ_CP049801.1"/>
</dbReference>
<proteinExistence type="predicted"/>
<feature type="compositionally biased region" description="Polar residues" evidence="1">
    <location>
        <begin position="52"/>
        <end position="63"/>
    </location>
</feature>
<feature type="chain" id="PRO_5026348855" description="Lipoprotein" evidence="2">
    <location>
        <begin position="23"/>
        <end position="71"/>
    </location>
</feature>
<dbReference type="AlphaFoldDB" id="A0A6G8RY18"/>
<sequence>MKKLSMILATILVSNVSLLLVACDAHDNVNRPKTEMRTMIIGGVPTYDADYQLNTPQTEQSKPVSPAKTEK</sequence>
<keyword evidence="2" id="KW-0732">Signal</keyword>
<evidence type="ECO:0000256" key="2">
    <source>
        <dbReference type="SAM" id="SignalP"/>
    </source>
</evidence>
<protein>
    <recommendedName>
        <fullName evidence="5">Lipoprotein</fullName>
    </recommendedName>
</protein>
<evidence type="ECO:0008006" key="5">
    <source>
        <dbReference type="Google" id="ProtNLM"/>
    </source>
</evidence>
<evidence type="ECO:0000313" key="4">
    <source>
        <dbReference type="Proteomes" id="UP000502297"/>
    </source>
</evidence>
<reference evidence="3 4" key="1">
    <citation type="submission" date="2020-03" db="EMBL/GenBank/DDBJ databases">
        <authorList>
            <person name="Zhu W."/>
        </authorList>
    </citation>
    <scope>NUCLEOTIDE SEQUENCE [LARGE SCALE GENOMIC DNA]</scope>
    <source>
        <strain evidence="3 4">323-1</strain>
    </source>
</reference>
<accession>A0A6G8RY18</accession>
<gene>
    <name evidence="3" type="ORF">G8E00_12480</name>
</gene>
<evidence type="ECO:0000313" key="3">
    <source>
        <dbReference type="EMBL" id="QIO06698.1"/>
    </source>
</evidence>
<dbReference type="PROSITE" id="PS51257">
    <property type="entry name" value="PROKAR_LIPOPROTEIN"/>
    <property type="match status" value="1"/>
</dbReference>
<feature type="signal peptide" evidence="2">
    <location>
        <begin position="1"/>
        <end position="22"/>
    </location>
</feature>